<proteinExistence type="predicted"/>
<comment type="caution">
    <text evidence="2">The sequence shown here is derived from an EMBL/GenBank/DDBJ whole genome shotgun (WGS) entry which is preliminary data.</text>
</comment>
<dbReference type="OrthoDB" id="1714508at2759"/>
<feature type="compositionally biased region" description="Polar residues" evidence="1">
    <location>
        <begin position="88"/>
        <end position="99"/>
    </location>
</feature>
<evidence type="ECO:0000313" key="2">
    <source>
        <dbReference type="EMBL" id="KAF6214827.1"/>
    </source>
</evidence>
<sequence length="352" mass="38855">MSREVEEEVWFLSSPVTLVPLLVFLSGCPLKSEEYEYVPGFIYSVLFHLEDIFDDMAALQSLTEIYTDSEGEDLGGRSDRRDTDSEENGTGTDNTSMSKTYPKLPTHEEAVKVTSRSSNLVSYLNDTVMSDEETEKDAVTKPESMEVASEPESPPAATAPSSNEKVSNTIAVELPPEPIGKCSNAIQEKIVIAMEKMRRKGHEMNKDIQDRKEFRNPSIYEKLIDFCGINEFGTNYAPQIYDPHKWNKSSYYDELAKVQKVEMDKREKDRKTKFELLSGTAKKSANGAAAAAAAAAEEERKRKSKWDQVGLLGVGPVRPPAAAGLVTLTSSSTGTKSTVISAFGSLPKKPKT</sequence>
<feature type="compositionally biased region" description="Low complexity" evidence="1">
    <location>
        <begin position="145"/>
        <end position="164"/>
    </location>
</feature>
<dbReference type="PROSITE" id="PS51257">
    <property type="entry name" value="PROKAR_LIPOPROTEIN"/>
    <property type="match status" value="1"/>
</dbReference>
<dbReference type="GO" id="GO:0006355">
    <property type="term" value="P:regulation of DNA-templated transcription"/>
    <property type="evidence" value="ECO:0007669"/>
    <property type="project" value="InterPro"/>
</dbReference>
<evidence type="ECO:0000256" key="1">
    <source>
        <dbReference type="SAM" id="MobiDB-lite"/>
    </source>
</evidence>
<dbReference type="PANTHER" id="PTHR13464">
    <property type="entry name" value="TRANSCRIPTIONAL REGULATOR PROTEIN HCNGP"/>
    <property type="match status" value="1"/>
</dbReference>
<dbReference type="Proteomes" id="UP000466442">
    <property type="component" value="Unassembled WGS sequence"/>
</dbReference>
<accession>A0A8S9Y0W3</accession>
<name>A0A8S9Y0W3_APOLU</name>
<dbReference type="EMBL" id="WIXP02000002">
    <property type="protein sequence ID" value="KAF6214827.1"/>
    <property type="molecule type" value="Genomic_DNA"/>
</dbReference>
<dbReference type="GO" id="GO:0005634">
    <property type="term" value="C:nucleus"/>
    <property type="evidence" value="ECO:0007669"/>
    <property type="project" value="TreeGrafter"/>
</dbReference>
<protein>
    <recommendedName>
        <fullName evidence="4">SAP30-binding protein</fullName>
    </recommendedName>
</protein>
<keyword evidence="3" id="KW-1185">Reference proteome</keyword>
<dbReference type="InterPro" id="IPR012479">
    <property type="entry name" value="SAP30BP"/>
</dbReference>
<evidence type="ECO:0008006" key="4">
    <source>
        <dbReference type="Google" id="ProtNLM"/>
    </source>
</evidence>
<evidence type="ECO:0000313" key="3">
    <source>
        <dbReference type="Proteomes" id="UP000466442"/>
    </source>
</evidence>
<organism evidence="2 3">
    <name type="scientific">Apolygus lucorum</name>
    <name type="common">Small green plant bug</name>
    <name type="synonym">Lygocoris lucorum</name>
    <dbReference type="NCBI Taxonomy" id="248454"/>
    <lineage>
        <taxon>Eukaryota</taxon>
        <taxon>Metazoa</taxon>
        <taxon>Ecdysozoa</taxon>
        <taxon>Arthropoda</taxon>
        <taxon>Hexapoda</taxon>
        <taxon>Insecta</taxon>
        <taxon>Pterygota</taxon>
        <taxon>Neoptera</taxon>
        <taxon>Paraneoptera</taxon>
        <taxon>Hemiptera</taxon>
        <taxon>Heteroptera</taxon>
        <taxon>Panheteroptera</taxon>
        <taxon>Cimicomorpha</taxon>
        <taxon>Miridae</taxon>
        <taxon>Mirini</taxon>
        <taxon>Apolygus</taxon>
    </lineage>
</organism>
<reference evidence="2" key="1">
    <citation type="journal article" date="2021" name="Mol. Ecol. Resour.">
        <title>Apolygus lucorum genome provides insights into omnivorousness and mesophyll feeding.</title>
        <authorList>
            <person name="Liu Y."/>
            <person name="Liu H."/>
            <person name="Wang H."/>
            <person name="Huang T."/>
            <person name="Liu B."/>
            <person name="Yang B."/>
            <person name="Yin L."/>
            <person name="Li B."/>
            <person name="Zhang Y."/>
            <person name="Zhang S."/>
            <person name="Jiang F."/>
            <person name="Zhang X."/>
            <person name="Ren Y."/>
            <person name="Wang B."/>
            <person name="Wang S."/>
            <person name="Lu Y."/>
            <person name="Wu K."/>
            <person name="Fan W."/>
            <person name="Wang G."/>
        </authorList>
    </citation>
    <scope>NUCLEOTIDE SEQUENCE</scope>
    <source>
        <strain evidence="2">12Hb</strain>
    </source>
</reference>
<feature type="region of interest" description="Disordered" evidence="1">
    <location>
        <begin position="69"/>
        <end position="116"/>
    </location>
</feature>
<feature type="region of interest" description="Disordered" evidence="1">
    <location>
        <begin position="128"/>
        <end position="165"/>
    </location>
</feature>
<dbReference type="Pfam" id="PF07818">
    <property type="entry name" value="HCNGP"/>
    <property type="match status" value="1"/>
</dbReference>
<gene>
    <name evidence="2" type="ORF">GE061_009570</name>
</gene>
<dbReference type="AlphaFoldDB" id="A0A8S9Y0W3"/>
<dbReference type="PANTHER" id="PTHR13464:SF0">
    <property type="entry name" value="SAP30-BINDING PROTEIN"/>
    <property type="match status" value="1"/>
</dbReference>
<feature type="compositionally biased region" description="Basic and acidic residues" evidence="1">
    <location>
        <begin position="74"/>
        <end position="83"/>
    </location>
</feature>